<dbReference type="AlphaFoldDB" id="A0A2T8JEB7"/>
<dbReference type="Gramene" id="PVH48251">
    <property type="protein sequence ID" value="PVH48251"/>
    <property type="gene ID" value="PAHAL_4G289500"/>
</dbReference>
<name>A0A2T8JEB7_9POAL</name>
<feature type="region of interest" description="Disordered" evidence="1">
    <location>
        <begin position="173"/>
        <end position="194"/>
    </location>
</feature>
<sequence length="194" mass="22508">MNSPTQLLRDFFFMNSPTQLLRVQQPAIYCRRRRSSSVCTIHGGSTPPPLQKLQHSRHDERIRGISCSTQNNKGYFRDPYRSEKTPAPLNPLSLAYGNIMNKVHYFESWSLDEFNKINRRQEDICEEIKEINVTLDTIQRTLFDIKCDTQPLMRMDEVGVRLQDCRVSKVLSSTAGRPPKPYGDKASKFYPVQH</sequence>
<dbReference type="EMBL" id="CM008049">
    <property type="protein sequence ID" value="PVH48251.1"/>
    <property type="molecule type" value="Genomic_DNA"/>
</dbReference>
<protein>
    <submittedName>
        <fullName evidence="2">Uncharacterized protein</fullName>
    </submittedName>
</protein>
<dbReference type="Proteomes" id="UP000243499">
    <property type="component" value="Chromosome 4"/>
</dbReference>
<proteinExistence type="predicted"/>
<gene>
    <name evidence="2" type="ORF">PAHAL_4G289500</name>
</gene>
<evidence type="ECO:0000256" key="1">
    <source>
        <dbReference type="SAM" id="MobiDB-lite"/>
    </source>
</evidence>
<organism evidence="2">
    <name type="scientific">Panicum hallii</name>
    <dbReference type="NCBI Taxonomy" id="206008"/>
    <lineage>
        <taxon>Eukaryota</taxon>
        <taxon>Viridiplantae</taxon>
        <taxon>Streptophyta</taxon>
        <taxon>Embryophyta</taxon>
        <taxon>Tracheophyta</taxon>
        <taxon>Spermatophyta</taxon>
        <taxon>Magnoliopsida</taxon>
        <taxon>Liliopsida</taxon>
        <taxon>Poales</taxon>
        <taxon>Poaceae</taxon>
        <taxon>PACMAD clade</taxon>
        <taxon>Panicoideae</taxon>
        <taxon>Panicodae</taxon>
        <taxon>Paniceae</taxon>
        <taxon>Panicinae</taxon>
        <taxon>Panicum</taxon>
        <taxon>Panicum sect. Panicum</taxon>
    </lineage>
</organism>
<accession>A0A2T8JEB7</accession>
<reference evidence="2" key="1">
    <citation type="submission" date="2018-04" db="EMBL/GenBank/DDBJ databases">
        <title>WGS assembly of Panicum hallii.</title>
        <authorList>
            <person name="Lovell J."/>
            <person name="Jenkins J."/>
            <person name="Lowry D."/>
            <person name="Mamidi S."/>
            <person name="Sreedasyam A."/>
            <person name="Weng X."/>
            <person name="Barry K."/>
            <person name="Bonette J."/>
            <person name="Campitelli B."/>
            <person name="Daum C."/>
            <person name="Gordon S."/>
            <person name="Gould B."/>
            <person name="Lipzen A."/>
            <person name="Macqueen A."/>
            <person name="Palacio-Mejia J."/>
            <person name="Plott C."/>
            <person name="Shakirov E."/>
            <person name="Shu S."/>
            <person name="Yoshinaga Y."/>
            <person name="Zane M."/>
            <person name="Rokhsar D."/>
            <person name="Grimwood J."/>
            <person name="Schmutz J."/>
            <person name="Juenger T."/>
        </authorList>
    </citation>
    <scope>NUCLEOTIDE SEQUENCE [LARGE SCALE GENOMIC DNA]</scope>
    <source>
        <strain evidence="2">FIL2</strain>
    </source>
</reference>
<evidence type="ECO:0000313" key="2">
    <source>
        <dbReference type="EMBL" id="PVH48251.1"/>
    </source>
</evidence>